<feature type="compositionally biased region" description="Acidic residues" evidence="1">
    <location>
        <begin position="424"/>
        <end position="434"/>
    </location>
</feature>
<accession>A0AAE8N2E2</accession>
<protein>
    <recommendedName>
        <fullName evidence="4">Arrestin-like N-terminal domain-containing protein</fullName>
    </recommendedName>
</protein>
<evidence type="ECO:0000313" key="2">
    <source>
        <dbReference type="EMBL" id="SPO03595.1"/>
    </source>
</evidence>
<comment type="caution">
    <text evidence="2">The sequence shown here is derived from an EMBL/GenBank/DDBJ whole genome shotgun (WGS) entry which is preliminary data.</text>
</comment>
<evidence type="ECO:0008006" key="4">
    <source>
        <dbReference type="Google" id="ProtNLM"/>
    </source>
</evidence>
<dbReference type="EMBL" id="ONZQ02000008">
    <property type="protein sequence ID" value="SPO03595.1"/>
    <property type="molecule type" value="Genomic_DNA"/>
</dbReference>
<feature type="compositionally biased region" description="Polar residues" evidence="1">
    <location>
        <begin position="436"/>
        <end position="446"/>
    </location>
</feature>
<feature type="region of interest" description="Disordered" evidence="1">
    <location>
        <begin position="412"/>
        <end position="446"/>
    </location>
</feature>
<gene>
    <name evidence="2" type="ORF">DNG_06278</name>
</gene>
<sequence length="446" mass="48642">MPRTRLTATPSLEILLNGAQTTYNAGDTISGRVVRTAPLVSSQARVSIQLNGRTKSKMVVSRGQAGTSIYRGRFSLFNSDANRQQLSDGPIHIAPDGDKQEWAFTITIPSAPDPASVIAQNHQKFSYLPLGQRDIAAHTLPPVFFATGVFINTTYECFVEYFLEAKLHVEAAGGSGKEDRATVPLNILLPTTPDLADDFELVQRSFLCRISTYRFLQGSESGSLSLGQRTRELFGSSKVPQLVSSLQVEHPTVLQVGNPNNIPFRLLILPEPLQTTESIRDTKQTITLTGMTFGIIASTKLMCAGTLSPHTSSQTRKFGFDLKAAIEKRGEPIVLPVGEKAQPLDVSELLGINITSAIPLSHRPFGGRYKGQLYPSFDTYNIKHSHKLKWTLTVTAAGESTEISNEADITLLPGRGGEWHQSPEEDLPAYEEVPETPTSPLTGGKE</sequence>
<keyword evidence="3" id="KW-1185">Reference proteome</keyword>
<evidence type="ECO:0000313" key="3">
    <source>
        <dbReference type="Proteomes" id="UP001187682"/>
    </source>
</evidence>
<proteinExistence type="predicted"/>
<name>A0AAE8N2E2_9PEZI</name>
<dbReference type="InterPro" id="IPR014752">
    <property type="entry name" value="Arrestin-like_C"/>
</dbReference>
<evidence type="ECO:0000256" key="1">
    <source>
        <dbReference type="SAM" id="MobiDB-lite"/>
    </source>
</evidence>
<organism evidence="2 3">
    <name type="scientific">Cephalotrichum gorgonifer</name>
    <dbReference type="NCBI Taxonomy" id="2041049"/>
    <lineage>
        <taxon>Eukaryota</taxon>
        <taxon>Fungi</taxon>
        <taxon>Dikarya</taxon>
        <taxon>Ascomycota</taxon>
        <taxon>Pezizomycotina</taxon>
        <taxon>Sordariomycetes</taxon>
        <taxon>Hypocreomycetidae</taxon>
        <taxon>Microascales</taxon>
        <taxon>Microascaceae</taxon>
        <taxon>Cephalotrichum</taxon>
    </lineage>
</organism>
<dbReference type="Proteomes" id="UP001187682">
    <property type="component" value="Unassembled WGS sequence"/>
</dbReference>
<dbReference type="AlphaFoldDB" id="A0AAE8N2E2"/>
<dbReference type="Gene3D" id="2.60.40.640">
    <property type="match status" value="1"/>
</dbReference>
<reference evidence="2" key="1">
    <citation type="submission" date="2018-03" db="EMBL/GenBank/DDBJ databases">
        <authorList>
            <person name="Guldener U."/>
        </authorList>
    </citation>
    <scope>NUCLEOTIDE SEQUENCE</scope>
</reference>